<evidence type="ECO:0000256" key="4">
    <source>
        <dbReference type="SAM" id="MobiDB-lite"/>
    </source>
</evidence>
<reference evidence="7" key="1">
    <citation type="submission" date="2019-02" db="EMBL/GenBank/DDBJ databases">
        <title>FDA dAtabase for Regulatory Grade micrObial Sequences (FDA-ARGOS): Supporting development and validation of Infectious Disease Dx tests.</title>
        <authorList>
            <person name="Duncan R."/>
            <person name="Fisher C."/>
            <person name="Tallon L."/>
            <person name="Sadzewicz L."/>
            <person name="Sengamalay N."/>
            <person name="Ott S."/>
            <person name="Godinez A."/>
            <person name="Nagaraj S."/>
            <person name="Vavikolanu K."/>
            <person name="Nadendla S."/>
            <person name="Aluvathingal J."/>
            <person name="Sichtig H."/>
        </authorList>
    </citation>
    <scope>NUCLEOTIDE SEQUENCE [LARGE SCALE GENOMIC DNA]</scope>
    <source>
        <strain evidence="7">FDAARGOS_361</strain>
    </source>
</reference>
<feature type="region of interest" description="Disordered" evidence="4">
    <location>
        <begin position="1"/>
        <end position="61"/>
    </location>
</feature>
<dbReference type="SUPFAM" id="SSF54928">
    <property type="entry name" value="RNA-binding domain, RBD"/>
    <property type="match status" value="1"/>
</dbReference>
<evidence type="ECO:0000313" key="6">
    <source>
        <dbReference type="EMBL" id="TPP52775.1"/>
    </source>
</evidence>
<accession>A0A504XY15</accession>
<dbReference type="InterPro" id="IPR035979">
    <property type="entry name" value="RBD_domain_sf"/>
</dbReference>
<feature type="domain" description="RRM" evidence="5">
    <location>
        <begin position="219"/>
        <end position="302"/>
    </location>
</feature>
<evidence type="ECO:0000256" key="3">
    <source>
        <dbReference type="PROSITE-ProRule" id="PRU00176"/>
    </source>
</evidence>
<evidence type="ECO:0000256" key="2">
    <source>
        <dbReference type="ARBA" id="ARBA00022884"/>
    </source>
</evidence>
<dbReference type="GO" id="GO:0003723">
    <property type="term" value="F:RNA binding"/>
    <property type="evidence" value="ECO:0007669"/>
    <property type="project" value="UniProtKB-UniRule"/>
</dbReference>
<feature type="compositionally biased region" description="Low complexity" evidence="4">
    <location>
        <begin position="763"/>
        <end position="773"/>
    </location>
</feature>
<feature type="region of interest" description="Disordered" evidence="4">
    <location>
        <begin position="430"/>
        <end position="461"/>
    </location>
</feature>
<protein>
    <submittedName>
        <fullName evidence="6">RNA recognition motif family protein</fullName>
    </submittedName>
</protein>
<dbReference type="EMBL" id="RHLC01000014">
    <property type="protein sequence ID" value="TPP52775.1"/>
    <property type="molecule type" value="Genomic_DNA"/>
</dbReference>
<feature type="region of interest" description="Disordered" evidence="4">
    <location>
        <begin position="754"/>
        <end position="773"/>
    </location>
</feature>
<dbReference type="InterPro" id="IPR000504">
    <property type="entry name" value="RRM_dom"/>
</dbReference>
<dbReference type="VEuPathDB" id="TriTrypDB:LDHU3_29.2110"/>
<comment type="caution">
    <text evidence="6">The sequence shown here is derived from an EMBL/GenBank/DDBJ whole genome shotgun (WGS) entry which is preliminary data.</text>
</comment>
<dbReference type="PROSITE" id="PS50102">
    <property type="entry name" value="RRM"/>
    <property type="match status" value="2"/>
</dbReference>
<organism evidence="6 7">
    <name type="scientific">Leishmania donovani</name>
    <dbReference type="NCBI Taxonomy" id="5661"/>
    <lineage>
        <taxon>Eukaryota</taxon>
        <taxon>Discoba</taxon>
        <taxon>Euglenozoa</taxon>
        <taxon>Kinetoplastea</taxon>
        <taxon>Metakinetoplastina</taxon>
        <taxon>Trypanosomatida</taxon>
        <taxon>Trypanosomatidae</taxon>
        <taxon>Leishmaniinae</taxon>
        <taxon>Leishmania</taxon>
    </lineage>
</organism>
<evidence type="ECO:0000256" key="1">
    <source>
        <dbReference type="ARBA" id="ARBA00022737"/>
    </source>
</evidence>
<dbReference type="InterPro" id="IPR012677">
    <property type="entry name" value="Nucleotide-bd_a/b_plait_sf"/>
</dbReference>
<name>A0A504XY15_LEIDO</name>
<dbReference type="AlphaFoldDB" id="A0A504XY15"/>
<evidence type="ECO:0000313" key="7">
    <source>
        <dbReference type="Proteomes" id="UP000318447"/>
    </source>
</evidence>
<feature type="compositionally biased region" description="Low complexity" evidence="4">
    <location>
        <begin position="616"/>
        <end position="625"/>
    </location>
</feature>
<evidence type="ECO:0000259" key="5">
    <source>
        <dbReference type="PROSITE" id="PS50102"/>
    </source>
</evidence>
<feature type="compositionally biased region" description="Basic and acidic residues" evidence="4">
    <location>
        <begin position="866"/>
        <end position="891"/>
    </location>
</feature>
<dbReference type="VEuPathDB" id="TriTrypDB:LdBPK_291460.1"/>
<feature type="region of interest" description="Disordered" evidence="4">
    <location>
        <begin position="865"/>
        <end position="910"/>
    </location>
</feature>
<feature type="compositionally biased region" description="Polar residues" evidence="4">
    <location>
        <begin position="439"/>
        <end position="454"/>
    </location>
</feature>
<feature type="region of interest" description="Disordered" evidence="4">
    <location>
        <begin position="801"/>
        <end position="850"/>
    </location>
</feature>
<feature type="domain" description="RRM" evidence="5">
    <location>
        <begin position="317"/>
        <end position="367"/>
    </location>
</feature>
<feature type="region of interest" description="Disordered" evidence="4">
    <location>
        <begin position="571"/>
        <end position="742"/>
    </location>
</feature>
<proteinExistence type="predicted"/>
<gene>
    <name evidence="6" type="ORF">CGC21_28250</name>
</gene>
<dbReference type="Proteomes" id="UP000318447">
    <property type="component" value="Unassembled WGS sequence"/>
</dbReference>
<dbReference type="Gene3D" id="3.30.70.330">
    <property type="match status" value="2"/>
</dbReference>
<feature type="compositionally biased region" description="Polar residues" evidence="4">
    <location>
        <begin position="640"/>
        <end position="664"/>
    </location>
</feature>
<feature type="compositionally biased region" description="Polar residues" evidence="4">
    <location>
        <begin position="688"/>
        <end position="733"/>
    </location>
</feature>
<keyword evidence="1" id="KW-0677">Repeat</keyword>
<dbReference type="PANTHER" id="PTHR24012">
    <property type="entry name" value="RNA BINDING PROTEIN"/>
    <property type="match status" value="1"/>
</dbReference>
<keyword evidence="2 3" id="KW-0694">RNA-binding</keyword>
<dbReference type="SMART" id="SM00360">
    <property type="entry name" value="RRM"/>
    <property type="match status" value="2"/>
</dbReference>
<feature type="compositionally biased region" description="Polar residues" evidence="4">
    <location>
        <begin position="595"/>
        <end position="610"/>
    </location>
</feature>
<feature type="compositionally biased region" description="Polar residues" evidence="4">
    <location>
        <begin position="822"/>
        <end position="837"/>
    </location>
</feature>
<feature type="compositionally biased region" description="Polar residues" evidence="4">
    <location>
        <begin position="571"/>
        <end position="580"/>
    </location>
</feature>
<sequence length="910" mass="94099">MKTHHMHSIVTASPIPIDVEQQQQQSHPRRRSSSSPGTPPMSATKLRHSPGMAVPTSSQSPMSVHIPAGGGGAHAGFPGLSVGYVQSADVVQSSMMVPAKELAPRQYTQQQLRTDAIRGRSPTNFGAAGGMAGSRPMPTLSVERLGEPVLMPGPPGTTACAAMAMNFVTPLSGVLDPPSTPPSSATTPGNTNFSMSEYPGLISTSPVPTPVTPTEHSSTNLILYNIGPHMTEAALHTLFDPFGEVVSCAVMRDIHTGAGLGTAFVRYSEHMDACRALEAFSDRTNPVCVHESKPLVVQWARKQHDGTPAGEARKKIMKLFVRNIPLDCSIEDLEELFGAYGSVRQVTLHKDTSPVQDEAMVRLIAFLAESSQRRRFLKNAEATGPIVSLAGPIGLPAVRTSPMTPGMSSSPFEASPSSYSMPVFDGTAAYAPPDPREASTGSYQGTPQRLQMSVSGGGSPASVTPLASNIVGGSPGRHHYPMPTYVGDREGRVSPHSSSVAAPMPAHSYRQAASLSFDVNAAAAHGGLLAPSKPSGQNLPDGMAGAGGAGGYPSGSFLYFSSSPSDAKFTTATAASNGGSPQVPASGPWCETTGDDPNQSSSLVASTQPTRKGMEASCSPPAAGSAPPPGPLRPGSTPSMTFSSAHGSPQQSTGLHRTSPTSMTAPGAVATNRPVPGAFVPIGVPTNAAPQSATRLPVASSGSTSDMNSTLPSNNFGSGTTPISSAAHSTESPTVRMGPSESWRRAVRTHVHNAKRQNERLNMSGSPPSMPSMSASCSVLAPAASPPTAVRKGSMLSISCNEASAPSTTPPTSPISNSTLSADQAGTKLTSTGTPSSGRMRYYNNPDKTLRPRLVCSDGAECEATELGRDPGVRPTSREAALHEATGDHARSVPHRRLPAPRIPATAGLS</sequence>
<dbReference type="Pfam" id="PF00076">
    <property type="entry name" value="RRM_1"/>
    <property type="match status" value="2"/>
</dbReference>
<dbReference type="VEuPathDB" id="TriTrypDB:LdCL_290020000"/>